<evidence type="ECO:0000313" key="10">
    <source>
        <dbReference type="Proteomes" id="UP000005666"/>
    </source>
</evidence>
<evidence type="ECO:0000313" key="9">
    <source>
        <dbReference type="EMBL" id="CCE61603.1"/>
    </source>
</evidence>
<name>G8BNX5_TETPH</name>
<dbReference type="RefSeq" id="XP_003684037.1">
    <property type="nucleotide sequence ID" value="XM_003683989.1"/>
</dbReference>
<dbReference type="Pfam" id="PF04049">
    <property type="entry name" value="ANAPC8"/>
    <property type="match status" value="1"/>
</dbReference>
<protein>
    <recommendedName>
        <fullName evidence="8">Cdc23 domain-containing protein</fullName>
    </recommendedName>
</protein>
<reference evidence="9 10" key="1">
    <citation type="journal article" date="2011" name="Proc. Natl. Acad. Sci. U.S.A.">
        <title>Evolutionary erosion of yeast sex chromosomes by mating-type switching accidents.</title>
        <authorList>
            <person name="Gordon J.L."/>
            <person name="Armisen D."/>
            <person name="Proux-Wera E."/>
            <person name="Oheigeartaigh S.S."/>
            <person name="Byrne K.P."/>
            <person name="Wolfe K.H."/>
        </authorList>
    </citation>
    <scope>NUCLEOTIDE SEQUENCE [LARGE SCALE GENOMIC DNA]</scope>
    <source>
        <strain evidence="10">ATCC 24235 / CBS 4417 / NBRC 1672 / NRRL Y-8282 / UCD 70-5</strain>
    </source>
</reference>
<dbReference type="GO" id="GO:0005680">
    <property type="term" value="C:anaphase-promoting complex"/>
    <property type="evidence" value="ECO:0007669"/>
    <property type="project" value="EnsemblFungi"/>
</dbReference>
<evidence type="ECO:0000256" key="4">
    <source>
        <dbReference type="ARBA" id="ARBA00022786"/>
    </source>
</evidence>
<dbReference type="GO" id="GO:0061630">
    <property type="term" value="F:ubiquitin protein ligase activity"/>
    <property type="evidence" value="ECO:0007669"/>
    <property type="project" value="EnsemblFungi"/>
</dbReference>
<dbReference type="FunFam" id="1.25.40.10:FF:000926">
    <property type="entry name" value="Anaphase-promoting complex subunit CDC23"/>
    <property type="match status" value="1"/>
</dbReference>
<dbReference type="GO" id="GO:0030332">
    <property type="term" value="F:cyclin binding"/>
    <property type="evidence" value="ECO:0007669"/>
    <property type="project" value="EnsemblFungi"/>
</dbReference>
<dbReference type="AlphaFoldDB" id="G8BNX5"/>
<evidence type="ECO:0000256" key="3">
    <source>
        <dbReference type="ARBA" id="ARBA00022776"/>
    </source>
</evidence>
<dbReference type="GeneID" id="11532518"/>
<dbReference type="PROSITE" id="PS50005">
    <property type="entry name" value="TPR"/>
    <property type="match status" value="4"/>
</dbReference>
<dbReference type="eggNOG" id="KOG1155">
    <property type="taxonomic scope" value="Eukaryota"/>
</dbReference>
<dbReference type="OrthoDB" id="10262026at2759"/>
<dbReference type="SMART" id="SM00028">
    <property type="entry name" value="TPR"/>
    <property type="match status" value="6"/>
</dbReference>
<dbReference type="InterPro" id="IPR011990">
    <property type="entry name" value="TPR-like_helical_dom_sf"/>
</dbReference>
<sequence>MDSHNQFYIIQDIRNCLRKSAIELSQVKLYKSSKWSAEALLGILEFESDMPEDDTIIRGAAGALNFNDSPLSNQINHGHKQSNKRSPFIKTSADNAEFTQKEYDLHLFASTLFDSKEFDRCSFFLKDVTHPKLKFMKLYCEYLSWDKKVKEKMENLLTTGKTPKYLNDKGNTSLFINGRDDIWANSMSDGSDCDKSHDTIGNLNFDISSHSISMNEGKRSSLSSILNELNDYLKNYNESLPTLNIRSQSSEVGIALLYYLKGILEKKENNKSLAMSSFLKSLSKFTFNWTCWVELLDCITKADEFMLLTKYLSEKFKIEDMNCIGMQSDVNHNIMIKFFKLVLFQEFSGDIDNFLENLESLLNIFPNFSFLKAQNALINYNYMDYVNAEQLFEQIIKADPYRLDDLDFYSNILYVMQKQPKLSYLAQFCSQVDRFRPETCCIIANYYSARQEHEKSILYFRRAITLNKKNISAWTLMGHEFVELKNSQAAIECYRHAVDINPRDFKAWYGLGQAYEVLDMHLYSLYYFQKACTLKPLDKRMWQALASCYVKIGNFNDAIKSFERALQLSINTDQDSSLLYKLAEVYEKSNDLENCKEYMIRCVNVEALTEGFVTDEIAKARLWLARYELSRQNFEEAYGYAIGVSTGSTQDIEEARAIARECRKQV</sequence>
<organism evidence="9 10">
    <name type="scientific">Tetrapisispora phaffii (strain ATCC 24235 / CBS 4417 / NBRC 1672 / NRRL Y-8282 / UCD 70-5)</name>
    <name type="common">Yeast</name>
    <name type="synonym">Fabospora phaffii</name>
    <dbReference type="NCBI Taxonomy" id="1071381"/>
    <lineage>
        <taxon>Eukaryota</taxon>
        <taxon>Fungi</taxon>
        <taxon>Dikarya</taxon>
        <taxon>Ascomycota</taxon>
        <taxon>Saccharomycotina</taxon>
        <taxon>Saccharomycetes</taxon>
        <taxon>Saccharomycetales</taxon>
        <taxon>Saccharomycetaceae</taxon>
        <taxon>Tetrapisispora</taxon>
    </lineage>
</organism>
<dbReference type="PANTHER" id="PTHR12558:SF10">
    <property type="entry name" value="CELL DIVISION CYCLE PROTEIN 23 HOMOLOG"/>
    <property type="match status" value="1"/>
</dbReference>
<evidence type="ECO:0000256" key="6">
    <source>
        <dbReference type="ARBA" id="ARBA00023306"/>
    </source>
</evidence>
<dbReference type="PANTHER" id="PTHR12558">
    <property type="entry name" value="CELL DIVISION CYCLE 16,23,27"/>
    <property type="match status" value="1"/>
</dbReference>
<dbReference type="InterPro" id="IPR019734">
    <property type="entry name" value="TPR_rpt"/>
</dbReference>
<evidence type="ECO:0000256" key="7">
    <source>
        <dbReference type="PROSITE-ProRule" id="PRU00339"/>
    </source>
</evidence>
<dbReference type="HOGENOM" id="CLU_018320_2_1_1"/>
<evidence type="ECO:0000256" key="2">
    <source>
        <dbReference type="ARBA" id="ARBA00022737"/>
    </source>
</evidence>
<feature type="repeat" description="TPR" evidence="7">
    <location>
        <begin position="539"/>
        <end position="572"/>
    </location>
</feature>
<dbReference type="OMA" id="ERCLYHS"/>
<dbReference type="GO" id="GO:0051301">
    <property type="term" value="P:cell division"/>
    <property type="evidence" value="ECO:0007669"/>
    <property type="project" value="UniProtKB-KW"/>
</dbReference>
<dbReference type="InterPro" id="IPR007192">
    <property type="entry name" value="APC8"/>
</dbReference>
<dbReference type="EMBL" id="HE612856">
    <property type="protein sequence ID" value="CCE61603.1"/>
    <property type="molecule type" value="Genomic_DNA"/>
</dbReference>
<dbReference type="Pfam" id="PF13414">
    <property type="entry name" value="TPR_11"/>
    <property type="match status" value="1"/>
</dbReference>
<dbReference type="Pfam" id="PF13181">
    <property type="entry name" value="TPR_8"/>
    <property type="match status" value="3"/>
</dbReference>
<dbReference type="Gene3D" id="1.25.40.10">
    <property type="entry name" value="Tetratricopeptide repeat domain"/>
    <property type="match status" value="3"/>
</dbReference>
<keyword evidence="10" id="KW-1185">Reference proteome</keyword>
<keyword evidence="6" id="KW-0131">Cell cycle</keyword>
<dbReference type="GO" id="GO:0045842">
    <property type="term" value="P:positive regulation of mitotic metaphase/anaphase transition"/>
    <property type="evidence" value="ECO:0007669"/>
    <property type="project" value="TreeGrafter"/>
</dbReference>
<keyword evidence="3" id="KW-0498">Mitosis</keyword>
<feature type="repeat" description="TPR" evidence="7">
    <location>
        <begin position="471"/>
        <end position="504"/>
    </location>
</feature>
<dbReference type="KEGG" id="tpf:TPHA_0A05290"/>
<dbReference type="SUPFAM" id="SSF48452">
    <property type="entry name" value="TPR-like"/>
    <property type="match status" value="2"/>
</dbReference>
<feature type="repeat" description="TPR" evidence="7">
    <location>
        <begin position="437"/>
        <end position="470"/>
    </location>
</feature>
<accession>G8BNX5</accession>
<keyword evidence="4" id="KW-0833">Ubl conjugation pathway</keyword>
<proteinExistence type="predicted"/>
<dbReference type="Proteomes" id="UP000005666">
    <property type="component" value="Chromosome 1"/>
</dbReference>
<feature type="repeat" description="TPR" evidence="7">
    <location>
        <begin position="505"/>
        <end position="538"/>
    </location>
</feature>
<dbReference type="STRING" id="1071381.G8BNX5"/>
<gene>
    <name evidence="9" type="primary">TPHA0A05290</name>
    <name evidence="9" type="ordered locus">TPHA_0A05290</name>
</gene>
<keyword evidence="1" id="KW-0132">Cell division</keyword>
<keyword evidence="2" id="KW-0677">Repeat</keyword>
<dbReference type="GO" id="GO:0016567">
    <property type="term" value="P:protein ubiquitination"/>
    <property type="evidence" value="ECO:0007669"/>
    <property type="project" value="EnsemblFungi"/>
</dbReference>
<evidence type="ECO:0000256" key="1">
    <source>
        <dbReference type="ARBA" id="ARBA00022618"/>
    </source>
</evidence>
<evidence type="ECO:0000259" key="8">
    <source>
        <dbReference type="Pfam" id="PF04049"/>
    </source>
</evidence>
<feature type="domain" description="Cdc23" evidence="8">
    <location>
        <begin position="13"/>
        <end position="376"/>
    </location>
</feature>
<dbReference type="GO" id="GO:0031145">
    <property type="term" value="P:anaphase-promoting complex-dependent catabolic process"/>
    <property type="evidence" value="ECO:0007669"/>
    <property type="project" value="EnsemblFungi"/>
</dbReference>
<keyword evidence="5 7" id="KW-0802">TPR repeat</keyword>
<evidence type="ECO:0000256" key="5">
    <source>
        <dbReference type="ARBA" id="ARBA00022803"/>
    </source>
</evidence>